<protein>
    <submittedName>
        <fullName evidence="5">HK97 family phage prohead protease</fullName>
    </submittedName>
</protein>
<reference evidence="5 7" key="1">
    <citation type="submission" date="2020-06" db="EMBL/GenBank/DDBJ databases">
        <title>Genomic analysis of Salicibibacter sp. NKC5-3.</title>
        <authorList>
            <person name="Oh Y.J."/>
        </authorList>
    </citation>
    <scope>NUCLEOTIDE SEQUENCE [LARGE SCALE GENOMIC DNA]</scope>
    <source>
        <strain evidence="5 7">NKC5-3</strain>
    </source>
</reference>
<keyword evidence="1" id="KW-1188">Viral release from host cell</keyword>
<dbReference type="KEGG" id="scia:HUG15_05700"/>
<evidence type="ECO:0000256" key="2">
    <source>
        <dbReference type="ARBA" id="ARBA00022670"/>
    </source>
</evidence>
<dbReference type="KEGG" id="scia:HUG15_05365"/>
<evidence type="ECO:0000259" key="4">
    <source>
        <dbReference type="Pfam" id="PF04586"/>
    </source>
</evidence>
<evidence type="ECO:0000256" key="1">
    <source>
        <dbReference type="ARBA" id="ARBA00022612"/>
    </source>
</evidence>
<organism evidence="5 7">
    <name type="scientific">Salicibibacter cibarius</name>
    <dbReference type="NCBI Taxonomy" id="2743000"/>
    <lineage>
        <taxon>Bacteria</taxon>
        <taxon>Bacillati</taxon>
        <taxon>Bacillota</taxon>
        <taxon>Bacilli</taxon>
        <taxon>Bacillales</taxon>
        <taxon>Bacillaceae</taxon>
        <taxon>Salicibibacter</taxon>
    </lineage>
</organism>
<evidence type="ECO:0000313" key="5">
    <source>
        <dbReference type="EMBL" id="QQK75087.1"/>
    </source>
</evidence>
<feature type="domain" description="Prohead serine protease" evidence="4">
    <location>
        <begin position="11"/>
        <end position="162"/>
    </location>
</feature>
<dbReference type="AlphaFoldDB" id="A0A7T6Z1S4"/>
<dbReference type="NCBIfam" id="TIGR01543">
    <property type="entry name" value="proheadase_HK97"/>
    <property type="match status" value="1"/>
</dbReference>
<dbReference type="Proteomes" id="UP000595823">
    <property type="component" value="Chromosome"/>
</dbReference>
<keyword evidence="7" id="KW-1185">Reference proteome</keyword>
<keyword evidence="2 5" id="KW-0645">Protease</keyword>
<evidence type="ECO:0000256" key="3">
    <source>
        <dbReference type="ARBA" id="ARBA00022801"/>
    </source>
</evidence>
<evidence type="ECO:0000313" key="7">
    <source>
        <dbReference type="Proteomes" id="UP000595823"/>
    </source>
</evidence>
<name>A0A7T6Z1S4_9BACI</name>
<accession>A0A7T6Z1S4</accession>
<dbReference type="Pfam" id="PF04586">
    <property type="entry name" value="Peptidase_S78"/>
    <property type="match status" value="1"/>
</dbReference>
<keyword evidence="3" id="KW-0378">Hydrolase</keyword>
<dbReference type="InterPro" id="IPR054613">
    <property type="entry name" value="Peptidase_S78_dom"/>
</dbReference>
<dbReference type="EMBL" id="CP054705">
    <property type="protein sequence ID" value="QQK75087.1"/>
    <property type="molecule type" value="Genomic_DNA"/>
</dbReference>
<dbReference type="EMBL" id="CP054705">
    <property type="protein sequence ID" value="QQK75148.1"/>
    <property type="molecule type" value="Genomic_DNA"/>
</dbReference>
<sequence length="230" mass="26052">MKERRYFETKIELRDEGEDKPSSIIGYPALYNSLSEDLGGFREKIAEGAFTRTLQEGSDVRALMNHDPNYVLGRNKSGTLKLEEDGRGLRMEVDPPDTGWANDLRTSMSRGDINQMSFGFMVDRDNWEVQGGQNIRTLEEVELFDVSVVTYPAYPETSANVRSFFNDVGLEFDQIAAIIARSKHGLDVSDADREVVKRSIGYLESLLKDGNQESMNLRKARLKLLEVENT</sequence>
<dbReference type="GO" id="GO:0006508">
    <property type="term" value="P:proteolysis"/>
    <property type="evidence" value="ECO:0007669"/>
    <property type="project" value="UniProtKB-KW"/>
</dbReference>
<proteinExistence type="predicted"/>
<dbReference type="InterPro" id="IPR006433">
    <property type="entry name" value="Prohead_protease"/>
</dbReference>
<dbReference type="GO" id="GO:0008233">
    <property type="term" value="F:peptidase activity"/>
    <property type="evidence" value="ECO:0007669"/>
    <property type="project" value="UniProtKB-KW"/>
</dbReference>
<gene>
    <name evidence="5" type="ORF">HUG15_05365</name>
    <name evidence="6" type="ORF">HUG15_05700</name>
</gene>
<evidence type="ECO:0000313" key="6">
    <source>
        <dbReference type="EMBL" id="QQK75148.1"/>
    </source>
</evidence>
<dbReference type="RefSeq" id="WP_200127672.1">
    <property type="nucleotide sequence ID" value="NZ_CP054705.1"/>
</dbReference>